<keyword evidence="3 5" id="KW-0012">Acyltransferase</keyword>
<evidence type="ECO:0000256" key="5">
    <source>
        <dbReference type="RuleBase" id="RU003557"/>
    </source>
</evidence>
<dbReference type="InterPro" id="IPR020615">
    <property type="entry name" value="Thiolase_acyl_enz_int_AS"/>
</dbReference>
<feature type="active site" description="Proton acceptor" evidence="4">
    <location>
        <position position="385"/>
    </location>
</feature>
<evidence type="ECO:0000313" key="8">
    <source>
        <dbReference type="EMBL" id="SFF46570.1"/>
    </source>
</evidence>
<accession>A0A1I2IXU5</accession>
<reference evidence="9" key="1">
    <citation type="submission" date="2016-10" db="EMBL/GenBank/DDBJ databases">
        <authorList>
            <person name="Varghese N."/>
            <person name="Submissions S."/>
        </authorList>
    </citation>
    <scope>NUCLEOTIDE SEQUENCE [LARGE SCALE GENOMIC DNA]</scope>
    <source>
        <strain evidence="9">CGMCC 1.9227</strain>
    </source>
</reference>
<dbReference type="InterPro" id="IPR016039">
    <property type="entry name" value="Thiolase-like"/>
</dbReference>
<organism evidence="8 9">
    <name type="scientific">Flavobacterium xueshanense</name>
    <dbReference type="NCBI Taxonomy" id="935223"/>
    <lineage>
        <taxon>Bacteria</taxon>
        <taxon>Pseudomonadati</taxon>
        <taxon>Bacteroidota</taxon>
        <taxon>Flavobacteriia</taxon>
        <taxon>Flavobacteriales</taxon>
        <taxon>Flavobacteriaceae</taxon>
        <taxon>Flavobacterium</taxon>
    </lineage>
</organism>
<dbReference type="NCBIfam" id="TIGR01930">
    <property type="entry name" value="AcCoA-C-Actrans"/>
    <property type="match status" value="1"/>
</dbReference>
<name>A0A1I2IXU5_9FLAO</name>
<dbReference type="Gene3D" id="3.40.47.10">
    <property type="match status" value="2"/>
</dbReference>
<dbReference type="CDD" id="cd00751">
    <property type="entry name" value="thiolase"/>
    <property type="match status" value="1"/>
</dbReference>
<dbReference type="Pfam" id="PF02803">
    <property type="entry name" value="Thiolase_C"/>
    <property type="match status" value="1"/>
</dbReference>
<sequence length="399" mass="42278">MEAYIYDSVRTPRGIGKGNGSLAPVSPVQLLTTLLSALKERNNLDTTLVEDLIVGCVTQIGEQGGNIAKVAAQCSNYGDHLSAVSLNRYCASGLEAINQGAAMIKSGWSNLIIAGGVESMSRVPMGLDGSAWVMEPDAAFGKFVPQGISADLIATKFGYSRNDVDSFAVASQKRAAIAQQNGFFDKSIIPITDVNGLIHLAHDEYIREHTTLQILSNLSPAFEKMGEMLFDQTAIDKYLEIQKIDHVHHAGNSSGIVDGASLMLIGSKEIGEKLGLKPRAIIKMGAVIGSEPLIMLEGPIPATKKALRNANMSVGDIDIFEVNEAFAVVPLRLMDHLKVDHSIVNVNGGAIAMGHPLGATGCMILGTALDEVERQNKSTALATLCVGGGMGIATIIERI</sequence>
<evidence type="ECO:0000256" key="4">
    <source>
        <dbReference type="PIRSR" id="PIRSR000429-1"/>
    </source>
</evidence>
<dbReference type="SUPFAM" id="SSF53901">
    <property type="entry name" value="Thiolase-like"/>
    <property type="match status" value="2"/>
</dbReference>
<dbReference type="InterPro" id="IPR020617">
    <property type="entry name" value="Thiolase_C"/>
</dbReference>
<keyword evidence="2 5" id="KW-0808">Transferase</keyword>
<evidence type="ECO:0000256" key="1">
    <source>
        <dbReference type="ARBA" id="ARBA00010982"/>
    </source>
</evidence>
<dbReference type="PROSITE" id="PS00737">
    <property type="entry name" value="THIOLASE_2"/>
    <property type="match status" value="1"/>
</dbReference>
<dbReference type="NCBIfam" id="NF006090">
    <property type="entry name" value="PRK08242.1"/>
    <property type="match status" value="1"/>
</dbReference>
<evidence type="ECO:0000256" key="3">
    <source>
        <dbReference type="ARBA" id="ARBA00023315"/>
    </source>
</evidence>
<dbReference type="InterPro" id="IPR020610">
    <property type="entry name" value="Thiolase_AS"/>
</dbReference>
<dbReference type="PIRSF" id="PIRSF000429">
    <property type="entry name" value="Ac-CoA_Ac_transf"/>
    <property type="match status" value="1"/>
</dbReference>
<feature type="active site" description="Proton acceptor" evidence="4">
    <location>
        <position position="355"/>
    </location>
</feature>
<protein>
    <submittedName>
        <fullName evidence="8">Acetyl-CoA C-acetyltransferase</fullName>
    </submittedName>
</protein>
<comment type="similarity">
    <text evidence="1 5">Belongs to the thiolase-like superfamily. Thiolase family.</text>
</comment>
<dbReference type="InterPro" id="IPR002155">
    <property type="entry name" value="Thiolase"/>
</dbReference>
<dbReference type="AlphaFoldDB" id="A0A1I2IXU5"/>
<dbReference type="OrthoDB" id="9764892at2"/>
<gene>
    <name evidence="8" type="ORF">SAMN04488131_1276</name>
</gene>
<dbReference type="RefSeq" id="WP_091209248.1">
    <property type="nucleotide sequence ID" value="NZ_FONQ01000027.1"/>
</dbReference>
<dbReference type="GO" id="GO:0003988">
    <property type="term" value="F:acetyl-CoA C-acyltransferase activity"/>
    <property type="evidence" value="ECO:0007669"/>
    <property type="project" value="UniProtKB-ARBA"/>
</dbReference>
<dbReference type="InterPro" id="IPR020613">
    <property type="entry name" value="Thiolase_CS"/>
</dbReference>
<evidence type="ECO:0000313" key="9">
    <source>
        <dbReference type="Proteomes" id="UP000198596"/>
    </source>
</evidence>
<keyword evidence="9" id="KW-1185">Reference proteome</keyword>
<feature type="domain" description="Thiolase C-terminal" evidence="7">
    <location>
        <begin position="277"/>
        <end position="398"/>
    </location>
</feature>
<feature type="domain" description="Thiolase N-terminal" evidence="6">
    <location>
        <begin position="4"/>
        <end position="226"/>
    </location>
</feature>
<proteinExistence type="inferred from homology"/>
<dbReference type="PANTHER" id="PTHR43365:SF1">
    <property type="entry name" value="ACETYL-COA C-ACYLTRANSFERASE"/>
    <property type="match status" value="1"/>
</dbReference>
<dbReference type="STRING" id="935223.SAMN04488131_1276"/>
<dbReference type="EMBL" id="FONQ01000027">
    <property type="protein sequence ID" value="SFF46570.1"/>
    <property type="molecule type" value="Genomic_DNA"/>
</dbReference>
<evidence type="ECO:0000259" key="7">
    <source>
        <dbReference type="Pfam" id="PF02803"/>
    </source>
</evidence>
<dbReference type="PROSITE" id="PS00098">
    <property type="entry name" value="THIOLASE_1"/>
    <property type="match status" value="1"/>
</dbReference>
<dbReference type="Proteomes" id="UP000198596">
    <property type="component" value="Unassembled WGS sequence"/>
</dbReference>
<dbReference type="Pfam" id="PF00108">
    <property type="entry name" value="Thiolase_N"/>
    <property type="match status" value="1"/>
</dbReference>
<evidence type="ECO:0000256" key="2">
    <source>
        <dbReference type="ARBA" id="ARBA00022679"/>
    </source>
</evidence>
<evidence type="ECO:0000259" key="6">
    <source>
        <dbReference type="Pfam" id="PF00108"/>
    </source>
</evidence>
<feature type="active site" description="Acyl-thioester intermediate" evidence="4">
    <location>
        <position position="90"/>
    </location>
</feature>
<dbReference type="InterPro" id="IPR020616">
    <property type="entry name" value="Thiolase_N"/>
</dbReference>
<dbReference type="PANTHER" id="PTHR43365">
    <property type="entry name" value="BLR7806 PROTEIN"/>
    <property type="match status" value="1"/>
</dbReference>
<dbReference type="PROSITE" id="PS00099">
    <property type="entry name" value="THIOLASE_3"/>
    <property type="match status" value="1"/>
</dbReference>